<keyword evidence="2" id="KW-1133">Transmembrane helix</keyword>
<feature type="compositionally biased region" description="Low complexity" evidence="1">
    <location>
        <begin position="218"/>
        <end position="233"/>
    </location>
</feature>
<keyword evidence="5" id="KW-1185">Reference proteome</keyword>
<feature type="transmembrane region" description="Helical" evidence="2">
    <location>
        <begin position="172"/>
        <end position="190"/>
    </location>
</feature>
<evidence type="ECO:0000256" key="2">
    <source>
        <dbReference type="SAM" id="Phobius"/>
    </source>
</evidence>
<dbReference type="InterPro" id="IPR009339">
    <property type="entry name" value="DUF998"/>
</dbReference>
<feature type="transmembrane region" description="Helical" evidence="2">
    <location>
        <begin position="107"/>
        <end position="131"/>
    </location>
</feature>
<feature type="compositionally biased region" description="Acidic residues" evidence="1">
    <location>
        <begin position="251"/>
        <end position="260"/>
    </location>
</feature>
<proteinExistence type="predicted"/>
<feature type="transmembrane region" description="Helical" evidence="2">
    <location>
        <begin position="83"/>
        <end position="101"/>
    </location>
</feature>
<keyword evidence="2" id="KW-0472">Membrane</keyword>
<feature type="transmembrane region" description="Helical" evidence="2">
    <location>
        <begin position="50"/>
        <end position="71"/>
    </location>
</feature>
<sequence>MTDSRYRLGGLTWVLTLQFFVVEAIAASRFGGYAYTRDTISDLGTAESSARVLMNGSFIVQGVLIIAGALLLGPGLAGTGGRLSRVLLTVSGIGVLLVGVFPSDGNATVHAVAAGAHLLGGAIGLTALAYGVRPRSEGLGTTLAVLGLLGIIATIFFGAAVFLFLGEGGTERVAAYVLPIGLVAAGIALWRQKDDWLALTNPDGTPSRRQLREDARLQRAQQAAARDAALEAAATRRPEPRPAAPVQQAAADDDDFDPDDPWAPRRR</sequence>
<evidence type="ECO:0000313" key="4">
    <source>
        <dbReference type="EMBL" id="NEN53027.1"/>
    </source>
</evidence>
<reference evidence="4 6" key="2">
    <citation type="submission" date="2020-02" db="EMBL/GenBank/DDBJ databases">
        <title>The WGS of Modestobacter muralis DSM 100205.</title>
        <authorList>
            <person name="Jiang Z."/>
        </authorList>
    </citation>
    <scope>NUCLEOTIDE SEQUENCE [LARGE SCALE GENOMIC DNA]</scope>
    <source>
        <strain evidence="4 6">DSM 100205</strain>
    </source>
</reference>
<dbReference type="AlphaFoldDB" id="A0A6P0HAW8"/>
<dbReference type="Proteomes" id="UP000471152">
    <property type="component" value="Unassembled WGS sequence"/>
</dbReference>
<comment type="caution">
    <text evidence="4">The sequence shown here is derived from an EMBL/GenBank/DDBJ whole genome shotgun (WGS) entry which is preliminary data.</text>
</comment>
<evidence type="ECO:0000256" key="1">
    <source>
        <dbReference type="SAM" id="MobiDB-lite"/>
    </source>
</evidence>
<dbReference type="Proteomes" id="UP000468828">
    <property type="component" value="Unassembled WGS sequence"/>
</dbReference>
<name>A0A6P0HAW8_9ACTN</name>
<reference evidence="3 5" key="1">
    <citation type="submission" date="2020-01" db="EMBL/GenBank/DDBJ databases">
        <title>the WGS Modestobacter muralis CPCC 204518.</title>
        <authorList>
            <person name="Jiang Z."/>
        </authorList>
    </citation>
    <scope>NUCLEOTIDE SEQUENCE [LARGE SCALE GENOMIC DNA]</scope>
    <source>
        <strain evidence="3 5">DSM 100205</strain>
    </source>
</reference>
<keyword evidence="2" id="KW-0812">Transmembrane</keyword>
<dbReference type="Pfam" id="PF06197">
    <property type="entry name" value="DUF998"/>
    <property type="match status" value="1"/>
</dbReference>
<evidence type="ECO:0000313" key="3">
    <source>
        <dbReference type="EMBL" id="NEK96139.1"/>
    </source>
</evidence>
<evidence type="ECO:0000313" key="6">
    <source>
        <dbReference type="Proteomes" id="UP000471152"/>
    </source>
</evidence>
<dbReference type="EMBL" id="JAAGWB010000057">
    <property type="protein sequence ID" value="NEN53027.1"/>
    <property type="molecule type" value="Genomic_DNA"/>
</dbReference>
<feature type="region of interest" description="Disordered" evidence="1">
    <location>
        <begin position="217"/>
        <end position="267"/>
    </location>
</feature>
<protein>
    <submittedName>
        <fullName evidence="4">DUF998 domain-containing protein</fullName>
    </submittedName>
</protein>
<organism evidence="4 6">
    <name type="scientific">Modestobacter muralis</name>
    <dbReference type="NCBI Taxonomy" id="1608614"/>
    <lineage>
        <taxon>Bacteria</taxon>
        <taxon>Bacillati</taxon>
        <taxon>Actinomycetota</taxon>
        <taxon>Actinomycetes</taxon>
        <taxon>Geodermatophilales</taxon>
        <taxon>Geodermatophilaceae</taxon>
        <taxon>Modestobacter</taxon>
    </lineage>
</organism>
<evidence type="ECO:0000313" key="5">
    <source>
        <dbReference type="Proteomes" id="UP000468828"/>
    </source>
</evidence>
<gene>
    <name evidence="4" type="ORF">G3R41_19145</name>
    <name evidence="3" type="ORF">GCU67_18495</name>
</gene>
<dbReference type="EMBL" id="JAAGWH010000055">
    <property type="protein sequence ID" value="NEK96139.1"/>
    <property type="molecule type" value="Genomic_DNA"/>
</dbReference>
<accession>A0A6P0HAW8</accession>
<feature type="transmembrane region" description="Helical" evidence="2">
    <location>
        <begin position="143"/>
        <end position="166"/>
    </location>
</feature>